<reference evidence="2" key="1">
    <citation type="submission" date="2017-11" db="EMBL/GenBank/DDBJ databases">
        <authorList>
            <person name="Kajale S.C."/>
            <person name="Sharma A."/>
        </authorList>
    </citation>
    <scope>NUCLEOTIDE SEQUENCE</scope>
    <source>
        <strain evidence="2">LS1_42</strain>
    </source>
</reference>
<accession>A0A8J8Q0Y6</accession>
<protein>
    <submittedName>
        <fullName evidence="2">Uncharacterized protein</fullName>
    </submittedName>
</protein>
<organism evidence="2 3">
    <name type="scientific">Natronococcus pandeyae</name>
    <dbReference type="NCBI Taxonomy" id="2055836"/>
    <lineage>
        <taxon>Archaea</taxon>
        <taxon>Methanobacteriati</taxon>
        <taxon>Methanobacteriota</taxon>
        <taxon>Stenosarchaea group</taxon>
        <taxon>Halobacteria</taxon>
        <taxon>Halobacteriales</taxon>
        <taxon>Natrialbaceae</taxon>
        <taxon>Natronococcus</taxon>
    </lineage>
</organism>
<feature type="compositionally biased region" description="Acidic residues" evidence="1">
    <location>
        <begin position="63"/>
        <end position="94"/>
    </location>
</feature>
<evidence type="ECO:0000256" key="1">
    <source>
        <dbReference type="SAM" id="MobiDB-lite"/>
    </source>
</evidence>
<comment type="caution">
    <text evidence="2">The sequence shown here is derived from an EMBL/GenBank/DDBJ whole genome shotgun (WGS) entry which is preliminary data.</text>
</comment>
<proteinExistence type="predicted"/>
<keyword evidence="3" id="KW-1185">Reference proteome</keyword>
<dbReference type="EMBL" id="PHNJ01000010">
    <property type="protein sequence ID" value="TYL37307.1"/>
    <property type="molecule type" value="Genomic_DNA"/>
</dbReference>
<name>A0A8J8Q0Y6_9EURY</name>
<dbReference type="Proteomes" id="UP000766904">
    <property type="component" value="Unassembled WGS sequence"/>
</dbReference>
<sequence length="294" mass="31992">MEEDSEHYQADVGYDEVEFDIEGDPNHTSGMVHLEPNNELAEDANPDGVEVEFEVRCSPGDPNGDETGDQSVGEPDDVDDEAETDDETLADEDEAVHPADLDIDPADGWAEPHDGVEIPDEPGRAVLMVDGERFELEGGCNPGGEVHAEDEDEQRELRAEHGHFTSFSGFHTDGGELSAYISRVLGIGRIAGISDRSRTVEEFDQFALGNEDSGASYQFLAYADGEPELVEDDGVTEADEPFVRVDPSGVITAVGKLERVESGIDPEVEEAPIGEFEFGARCHDAWTERYEDGS</sequence>
<dbReference type="AlphaFoldDB" id="A0A8J8Q0Y6"/>
<feature type="compositionally biased region" description="Acidic residues" evidence="1">
    <location>
        <begin position="40"/>
        <end position="52"/>
    </location>
</feature>
<evidence type="ECO:0000313" key="2">
    <source>
        <dbReference type="EMBL" id="TYL37307.1"/>
    </source>
</evidence>
<feature type="region of interest" description="Disordered" evidence="1">
    <location>
        <begin position="1"/>
        <end position="121"/>
    </location>
</feature>
<feature type="compositionally biased region" description="Acidic residues" evidence="1">
    <location>
        <begin position="13"/>
        <end position="23"/>
    </location>
</feature>
<gene>
    <name evidence="2" type="ORF">CV102_16910</name>
</gene>
<evidence type="ECO:0000313" key="3">
    <source>
        <dbReference type="Proteomes" id="UP000766904"/>
    </source>
</evidence>